<reference evidence="4" key="2">
    <citation type="submission" date="2025-08" db="UniProtKB">
        <authorList>
            <consortium name="RefSeq"/>
        </authorList>
    </citation>
    <scope>IDENTIFICATION</scope>
</reference>
<gene>
    <name evidence="4" type="primary">LOC107963942</name>
</gene>
<evidence type="ECO:0000256" key="1">
    <source>
        <dbReference type="SAM" id="MobiDB-lite"/>
    </source>
</evidence>
<dbReference type="GeneID" id="107963942"/>
<feature type="compositionally biased region" description="Acidic residues" evidence="1">
    <location>
        <begin position="1"/>
        <end position="11"/>
    </location>
</feature>
<feature type="compositionally biased region" description="Acidic residues" evidence="1">
    <location>
        <begin position="84"/>
        <end position="108"/>
    </location>
</feature>
<proteinExistence type="predicted"/>
<accession>A0ABM3B8F8</accession>
<dbReference type="InterPro" id="IPR050972">
    <property type="entry name" value="SDr-like"/>
</dbReference>
<name>A0ABM3B8F8_GOSHI</name>
<feature type="region of interest" description="Disordered" evidence="1">
    <location>
        <begin position="1"/>
        <end position="119"/>
    </location>
</feature>
<feature type="domain" description="Yippee" evidence="2">
    <location>
        <begin position="137"/>
        <end position="232"/>
    </location>
</feature>
<dbReference type="PROSITE" id="PS51792">
    <property type="entry name" value="YIPPEE"/>
    <property type="match status" value="1"/>
</dbReference>
<sequence>MADPLPESEPEQEPKQELEAKPEPDPEPEAEPKLEGKPKPDPEPEPKPETEPELRTEPKSDPELEPESEPKPEPEPESKPEPQLESESESQPETEPASEWDSGWDSDLESYTQSESETELELPIPITIRYEMNTESRFFLCSHCGNHVVSMDNCVVGVEGPGVNGIICHNPINVESDDISRSKIVLYQRAVNVYCIACNGAVGERFTELTPPYPRIMEGSYLLRRNWMLYWNGTQLRQAIGAVDDRPP</sequence>
<dbReference type="PANTHER" id="PTHR34403">
    <property type="entry name" value="TOL-PAL SYSTEM PROTEIN TOLA"/>
    <property type="match status" value="1"/>
</dbReference>
<protein>
    <submittedName>
        <fullName evidence="4">Pinin isoform X1</fullName>
    </submittedName>
</protein>
<organism evidence="3 4">
    <name type="scientific">Gossypium hirsutum</name>
    <name type="common">Upland cotton</name>
    <name type="synonym">Gossypium mexicanum</name>
    <dbReference type="NCBI Taxonomy" id="3635"/>
    <lineage>
        <taxon>Eukaryota</taxon>
        <taxon>Viridiplantae</taxon>
        <taxon>Streptophyta</taxon>
        <taxon>Embryophyta</taxon>
        <taxon>Tracheophyta</taxon>
        <taxon>Spermatophyta</taxon>
        <taxon>Magnoliopsida</taxon>
        <taxon>eudicotyledons</taxon>
        <taxon>Gunneridae</taxon>
        <taxon>Pentapetalae</taxon>
        <taxon>rosids</taxon>
        <taxon>malvids</taxon>
        <taxon>Malvales</taxon>
        <taxon>Malvaceae</taxon>
        <taxon>Malvoideae</taxon>
        <taxon>Gossypium</taxon>
    </lineage>
</organism>
<evidence type="ECO:0000313" key="4">
    <source>
        <dbReference type="RefSeq" id="XP_040963327.1"/>
    </source>
</evidence>
<evidence type="ECO:0000313" key="3">
    <source>
        <dbReference type="Proteomes" id="UP000818029"/>
    </source>
</evidence>
<feature type="compositionally biased region" description="Basic and acidic residues" evidence="1">
    <location>
        <begin position="12"/>
        <end position="82"/>
    </location>
</feature>
<evidence type="ECO:0000259" key="2">
    <source>
        <dbReference type="PROSITE" id="PS51792"/>
    </source>
</evidence>
<dbReference type="PANTHER" id="PTHR34403:SF14">
    <property type="entry name" value="OS05G0225800 PROTEIN"/>
    <property type="match status" value="1"/>
</dbReference>
<keyword evidence="3" id="KW-1185">Reference proteome</keyword>
<reference evidence="3" key="1">
    <citation type="journal article" date="2020" name="Nat. Genet.">
        <title>Genomic diversifications of five Gossypium allopolyploid species and their impact on cotton improvement.</title>
        <authorList>
            <person name="Chen Z.J."/>
            <person name="Sreedasyam A."/>
            <person name="Ando A."/>
            <person name="Song Q."/>
            <person name="De Santiago L.M."/>
            <person name="Hulse-Kemp A.M."/>
            <person name="Ding M."/>
            <person name="Ye W."/>
            <person name="Kirkbride R.C."/>
            <person name="Jenkins J."/>
            <person name="Plott C."/>
            <person name="Lovell J."/>
            <person name="Lin Y.M."/>
            <person name="Vaughn R."/>
            <person name="Liu B."/>
            <person name="Simpson S."/>
            <person name="Scheffler B.E."/>
            <person name="Wen L."/>
            <person name="Saski C.A."/>
            <person name="Grover C.E."/>
            <person name="Hu G."/>
            <person name="Conover J.L."/>
            <person name="Carlson J.W."/>
            <person name="Shu S."/>
            <person name="Boston L.B."/>
            <person name="Williams M."/>
            <person name="Peterson D.G."/>
            <person name="McGee K."/>
            <person name="Jones D.C."/>
            <person name="Wendel J.F."/>
            <person name="Stelly D.M."/>
            <person name="Grimwood J."/>
            <person name="Schmutz J."/>
        </authorList>
    </citation>
    <scope>NUCLEOTIDE SEQUENCE [LARGE SCALE GENOMIC DNA]</scope>
    <source>
        <strain evidence="3">cv. TM-1</strain>
    </source>
</reference>
<dbReference type="Proteomes" id="UP000818029">
    <property type="component" value="Chromosome A03"/>
</dbReference>
<dbReference type="RefSeq" id="XP_040963327.1">
    <property type="nucleotide sequence ID" value="XM_041107393.1"/>
</dbReference>
<dbReference type="InterPro" id="IPR034751">
    <property type="entry name" value="Yippee"/>
</dbReference>